<dbReference type="PANTHER" id="PTHR38813:SF1">
    <property type="entry name" value="TOXIN RELE1-RELATED"/>
    <property type="match status" value="1"/>
</dbReference>
<evidence type="ECO:0000313" key="2">
    <source>
        <dbReference type="EMBL" id="KRO51042.1"/>
    </source>
</evidence>
<comment type="caution">
    <text evidence="2">The sequence shown here is derived from an EMBL/GenBank/DDBJ whole genome shotgun (WGS) entry which is preliminary data.</text>
</comment>
<dbReference type="SUPFAM" id="SSF143011">
    <property type="entry name" value="RelE-like"/>
    <property type="match status" value="1"/>
</dbReference>
<gene>
    <name evidence="2" type="ORF">ABR62_05725</name>
</gene>
<organism evidence="2 3">
    <name type="scientific">Actinobacteria bacterium BACL2 MAG-120820-bin50</name>
    <dbReference type="NCBI Taxonomy" id="1655570"/>
    <lineage>
        <taxon>Bacteria</taxon>
        <taxon>Bacillati</taxon>
        <taxon>Actinomycetota</taxon>
        <taxon>Actinomycetes</taxon>
        <taxon>Actinomycetes incertae sedis</taxon>
        <taxon>ac1 cluster</taxon>
    </lineage>
</organism>
<dbReference type="Pfam" id="PF05016">
    <property type="entry name" value="ParE_toxin"/>
    <property type="match status" value="1"/>
</dbReference>
<protein>
    <recommendedName>
        <fullName evidence="4">Plasmid stabilization protein</fullName>
    </recommendedName>
</protein>
<evidence type="ECO:0000313" key="3">
    <source>
        <dbReference type="Proteomes" id="UP000053054"/>
    </source>
</evidence>
<dbReference type="Gene3D" id="3.30.2310.20">
    <property type="entry name" value="RelE-like"/>
    <property type="match status" value="1"/>
</dbReference>
<evidence type="ECO:0000256" key="1">
    <source>
        <dbReference type="ARBA" id="ARBA00022649"/>
    </source>
</evidence>
<dbReference type="PANTHER" id="PTHR38813">
    <property type="match status" value="1"/>
</dbReference>
<reference evidence="2 3" key="1">
    <citation type="submission" date="2015-10" db="EMBL/GenBank/DDBJ databases">
        <title>Metagenome-Assembled Genomes uncover a global brackish microbiome.</title>
        <authorList>
            <person name="Hugerth L.W."/>
            <person name="Larsson J."/>
            <person name="Alneberg J."/>
            <person name="Lindh M.V."/>
            <person name="Legrand C."/>
            <person name="Pinhassi J."/>
            <person name="Andersson A.F."/>
        </authorList>
    </citation>
    <scope>NUCLEOTIDE SEQUENCE [LARGE SCALE GENOMIC DNA]</scope>
    <source>
        <strain evidence="2">BACL2 MAG-120820-bin50</strain>
    </source>
</reference>
<keyword evidence="1" id="KW-1277">Toxin-antitoxin system</keyword>
<evidence type="ECO:0008006" key="4">
    <source>
        <dbReference type="Google" id="ProtNLM"/>
    </source>
</evidence>
<accession>A0A0R2QPU6</accession>
<name>A0A0R2QPU6_9ACTN</name>
<dbReference type="AlphaFoldDB" id="A0A0R2QPU6"/>
<dbReference type="InterPro" id="IPR052747">
    <property type="entry name" value="TA_system_RelE_toxin"/>
</dbReference>
<dbReference type="InterPro" id="IPR035093">
    <property type="entry name" value="RelE/ParE_toxin_dom_sf"/>
</dbReference>
<dbReference type="EMBL" id="LIAU01000299">
    <property type="protein sequence ID" value="KRO51042.1"/>
    <property type="molecule type" value="Genomic_DNA"/>
</dbReference>
<sequence>MTYKVTFSRAARKELEELPRKMQLRISGVIALLAVNPFPPNSKKLIGREGYRIRTSSYRILYNVDKGILKILIVRIGHRRDVYD</sequence>
<dbReference type="InterPro" id="IPR007712">
    <property type="entry name" value="RelE/ParE_toxin"/>
</dbReference>
<dbReference type="Proteomes" id="UP000053054">
    <property type="component" value="Unassembled WGS sequence"/>
</dbReference>
<proteinExistence type="predicted"/>